<dbReference type="GO" id="GO:0022625">
    <property type="term" value="C:cytosolic large ribosomal subunit"/>
    <property type="evidence" value="ECO:0007669"/>
    <property type="project" value="TreeGrafter"/>
</dbReference>
<dbReference type="PANTHER" id="PTHR23413:SF1">
    <property type="entry name" value="RIBOSOMAL PROTEIN L32"/>
    <property type="match status" value="1"/>
</dbReference>
<keyword evidence="6" id="KW-1185">Reference proteome</keyword>
<feature type="region of interest" description="Disordered" evidence="4">
    <location>
        <begin position="1"/>
        <end position="55"/>
    </location>
</feature>
<dbReference type="InterPro" id="IPR001515">
    <property type="entry name" value="Ribosomal_eL32"/>
</dbReference>
<keyword evidence="2" id="KW-0689">Ribosomal protein</keyword>
<evidence type="ECO:0000256" key="4">
    <source>
        <dbReference type="SAM" id="MobiDB-lite"/>
    </source>
</evidence>
<dbReference type="Pfam" id="PF01655">
    <property type="entry name" value="Ribosomal_L32e"/>
    <property type="match status" value="1"/>
</dbReference>
<evidence type="ECO:0000313" key="5">
    <source>
        <dbReference type="EMBL" id="KXB05900.1"/>
    </source>
</evidence>
<comment type="similarity">
    <text evidence="1">Belongs to the eukaryotic ribosomal protein eL32 family.</text>
</comment>
<feature type="region of interest" description="Disordered" evidence="4">
    <location>
        <begin position="73"/>
        <end position="105"/>
    </location>
</feature>
<dbReference type="GO" id="GO:0006412">
    <property type="term" value="P:translation"/>
    <property type="evidence" value="ECO:0007669"/>
    <property type="project" value="InterPro"/>
</dbReference>
<name>A0A133VHL0_9EURY</name>
<dbReference type="PANTHER" id="PTHR23413">
    <property type="entry name" value="60S RIBOSOMAL PROTEIN L32 AND DNA-DIRECTED RNA POLYMERASE II, SUBUNIT N"/>
    <property type="match status" value="1"/>
</dbReference>
<dbReference type="EMBL" id="LHYE01000069">
    <property type="protein sequence ID" value="KXB05900.1"/>
    <property type="molecule type" value="Genomic_DNA"/>
</dbReference>
<keyword evidence="3" id="KW-0687">Ribonucleoprotein</keyword>
<protein>
    <submittedName>
        <fullName evidence="5">Uncharacterized protein</fullName>
    </submittedName>
</protein>
<dbReference type="Proteomes" id="UP000070263">
    <property type="component" value="Unassembled WGS sequence"/>
</dbReference>
<dbReference type="GO" id="GO:0003735">
    <property type="term" value="F:structural constituent of ribosome"/>
    <property type="evidence" value="ECO:0007669"/>
    <property type="project" value="InterPro"/>
</dbReference>
<dbReference type="SUPFAM" id="SSF52042">
    <property type="entry name" value="Ribosomal protein L32e"/>
    <property type="match status" value="1"/>
</dbReference>
<evidence type="ECO:0000256" key="2">
    <source>
        <dbReference type="ARBA" id="ARBA00022980"/>
    </source>
</evidence>
<proteinExistence type="inferred from homology"/>
<gene>
    <name evidence="5" type="ORF">AKJ51_04535</name>
</gene>
<dbReference type="InterPro" id="IPR036351">
    <property type="entry name" value="Ribosomal_eL32_sf"/>
</dbReference>
<dbReference type="SMART" id="SM01393">
    <property type="entry name" value="Ribosomal_L32e"/>
    <property type="match status" value="1"/>
</dbReference>
<organism evidence="5 6">
    <name type="scientific">candidate division MSBL1 archaeon SCGC-AAA382A20</name>
    <dbReference type="NCBI Taxonomy" id="1698280"/>
    <lineage>
        <taxon>Archaea</taxon>
        <taxon>Methanobacteriati</taxon>
        <taxon>Methanobacteriota</taxon>
        <taxon>candidate division MSBL1</taxon>
    </lineage>
</organism>
<comment type="caution">
    <text evidence="5">The sequence shown here is derived from an EMBL/GenBank/DDBJ whole genome shotgun (WGS) entry which is preliminary data.</text>
</comment>
<reference evidence="5 6" key="1">
    <citation type="journal article" date="2016" name="Sci. Rep.">
        <title>Metabolic traits of an uncultured archaeal lineage -MSBL1- from brine pools of the Red Sea.</title>
        <authorList>
            <person name="Mwirichia R."/>
            <person name="Alam I."/>
            <person name="Rashid M."/>
            <person name="Vinu M."/>
            <person name="Ba-Alawi W."/>
            <person name="Anthony Kamau A."/>
            <person name="Kamanda Ngugi D."/>
            <person name="Goker M."/>
            <person name="Klenk H.P."/>
            <person name="Bajic V."/>
            <person name="Stingl U."/>
        </authorList>
    </citation>
    <scope>NUCLEOTIDE SEQUENCE [LARGE SCALE GENOMIC DNA]</scope>
    <source>
        <strain evidence="5">SCGC-AAA382A20</strain>
    </source>
</reference>
<accession>A0A133VHL0</accession>
<feature type="compositionally biased region" description="Basic residues" evidence="4">
    <location>
        <begin position="22"/>
        <end position="40"/>
    </location>
</feature>
<evidence type="ECO:0000256" key="1">
    <source>
        <dbReference type="ARBA" id="ARBA00008431"/>
    </source>
</evidence>
<feature type="compositionally biased region" description="Basic and acidic residues" evidence="4">
    <location>
        <begin position="91"/>
        <end position="105"/>
    </location>
</feature>
<evidence type="ECO:0000313" key="6">
    <source>
        <dbReference type="Proteomes" id="UP000070263"/>
    </source>
</evidence>
<evidence type="ECO:0000256" key="3">
    <source>
        <dbReference type="ARBA" id="ARBA00023274"/>
    </source>
</evidence>
<dbReference type="AlphaFoldDB" id="A0A133VHL0"/>
<sequence>MGEKKFNRQKHKLKKLGDSWRRPRGHHSKLRLGKAGKGRKPSPSYGSPDRGRHPSGYYEVLVRNEKDLEDIDEDEEAARLSSRLGKKKKERIREKAEEKEIKILN</sequence>